<sequence>MSNSETPEAEVLDPEIVEFGEALSGRLSNLWWTFLVRGILAAVVGIAALFWPTDSISLLLQLFGLLLILDGVFAFFGFGRQGAAFGIGLLTIALGLVFLLWPEGTARTASWLLGAFALLSGLGSLYVWFRLPKEEPERGMVRNAGIVGLLIGLALVIWPGVGPVVLSWMIAFCALSLAFVLFWLALRFREANKRVKAEVINPN</sequence>
<organism evidence="2 3">
    <name type="scientific">Cognatiyoonia sediminum</name>
    <dbReference type="NCBI Taxonomy" id="1508389"/>
    <lineage>
        <taxon>Bacteria</taxon>
        <taxon>Pseudomonadati</taxon>
        <taxon>Pseudomonadota</taxon>
        <taxon>Alphaproteobacteria</taxon>
        <taxon>Rhodobacterales</taxon>
        <taxon>Paracoccaceae</taxon>
        <taxon>Cognatiyoonia</taxon>
    </lineage>
</organism>
<evidence type="ECO:0000256" key="1">
    <source>
        <dbReference type="SAM" id="Phobius"/>
    </source>
</evidence>
<keyword evidence="3" id="KW-1185">Reference proteome</keyword>
<keyword evidence="1" id="KW-1133">Transmembrane helix</keyword>
<dbReference type="OrthoDB" id="7858907at2"/>
<keyword evidence="1" id="KW-0472">Membrane</keyword>
<dbReference type="InterPro" id="IPR005325">
    <property type="entry name" value="DUF308_memb"/>
</dbReference>
<reference evidence="2 3" key="1">
    <citation type="submission" date="2016-11" db="EMBL/GenBank/DDBJ databases">
        <authorList>
            <person name="Jaros S."/>
            <person name="Januszkiewicz K."/>
            <person name="Wedrychowicz H."/>
        </authorList>
    </citation>
    <scope>NUCLEOTIDE SEQUENCE [LARGE SCALE GENOMIC DNA]</scope>
    <source>
        <strain evidence="2 3">DSM 28715</strain>
    </source>
</reference>
<accession>A0A1M5RUT5</accession>
<proteinExistence type="predicted"/>
<feature type="transmembrane region" description="Helical" evidence="1">
    <location>
        <begin position="30"/>
        <end position="50"/>
    </location>
</feature>
<name>A0A1M5RUT5_9RHOB</name>
<dbReference type="PANTHER" id="PTHR34989">
    <property type="entry name" value="PROTEIN HDED"/>
    <property type="match status" value="1"/>
</dbReference>
<dbReference type="InterPro" id="IPR052712">
    <property type="entry name" value="Acid_resist_chaperone_HdeD"/>
</dbReference>
<feature type="transmembrane region" description="Helical" evidence="1">
    <location>
        <begin position="108"/>
        <end position="129"/>
    </location>
</feature>
<keyword evidence="1" id="KW-0812">Transmembrane</keyword>
<evidence type="ECO:0000313" key="3">
    <source>
        <dbReference type="Proteomes" id="UP000184074"/>
    </source>
</evidence>
<feature type="transmembrane region" description="Helical" evidence="1">
    <location>
        <begin position="83"/>
        <end position="102"/>
    </location>
</feature>
<dbReference type="STRING" id="1508389.SAMN05444003_2696"/>
<dbReference type="Pfam" id="PF03729">
    <property type="entry name" value="DUF308"/>
    <property type="match status" value="3"/>
</dbReference>
<evidence type="ECO:0000313" key="2">
    <source>
        <dbReference type="EMBL" id="SHH29798.1"/>
    </source>
</evidence>
<dbReference type="PANTHER" id="PTHR34989:SF1">
    <property type="entry name" value="PROTEIN HDED"/>
    <property type="match status" value="1"/>
</dbReference>
<feature type="transmembrane region" description="Helical" evidence="1">
    <location>
        <begin position="141"/>
        <end position="159"/>
    </location>
</feature>
<protein>
    <submittedName>
        <fullName evidence="2">Uncharacterized membrane protein HdeD, DUF308 family</fullName>
    </submittedName>
</protein>
<dbReference type="RefSeq" id="WP_072901939.1">
    <property type="nucleotide sequence ID" value="NZ_FQXB01000005.1"/>
</dbReference>
<dbReference type="EMBL" id="FQXB01000005">
    <property type="protein sequence ID" value="SHH29798.1"/>
    <property type="molecule type" value="Genomic_DNA"/>
</dbReference>
<dbReference type="AlphaFoldDB" id="A0A1M5RUT5"/>
<gene>
    <name evidence="2" type="ORF">SAMN05444003_2696</name>
</gene>
<dbReference type="GO" id="GO:0005886">
    <property type="term" value="C:plasma membrane"/>
    <property type="evidence" value="ECO:0007669"/>
    <property type="project" value="TreeGrafter"/>
</dbReference>
<dbReference type="Proteomes" id="UP000184074">
    <property type="component" value="Unassembled WGS sequence"/>
</dbReference>
<feature type="transmembrane region" description="Helical" evidence="1">
    <location>
        <begin position="165"/>
        <end position="186"/>
    </location>
</feature>
<feature type="transmembrane region" description="Helical" evidence="1">
    <location>
        <begin position="56"/>
        <end position="76"/>
    </location>
</feature>